<dbReference type="InterPro" id="IPR027640">
    <property type="entry name" value="Kinesin-like_fam"/>
</dbReference>
<dbReference type="OrthoDB" id="1689941at2759"/>
<evidence type="ECO:0000313" key="2">
    <source>
        <dbReference type="Proteomes" id="UP000187203"/>
    </source>
</evidence>
<keyword evidence="2" id="KW-1185">Reference proteome</keyword>
<organism evidence="1 2">
    <name type="scientific">Corchorus olitorius</name>
    <dbReference type="NCBI Taxonomy" id="93759"/>
    <lineage>
        <taxon>Eukaryota</taxon>
        <taxon>Viridiplantae</taxon>
        <taxon>Streptophyta</taxon>
        <taxon>Embryophyta</taxon>
        <taxon>Tracheophyta</taxon>
        <taxon>Spermatophyta</taxon>
        <taxon>Magnoliopsida</taxon>
        <taxon>eudicotyledons</taxon>
        <taxon>Gunneridae</taxon>
        <taxon>Pentapetalae</taxon>
        <taxon>rosids</taxon>
        <taxon>malvids</taxon>
        <taxon>Malvales</taxon>
        <taxon>Malvaceae</taxon>
        <taxon>Grewioideae</taxon>
        <taxon>Apeibeae</taxon>
        <taxon>Corchorus</taxon>
    </lineage>
</organism>
<dbReference type="PANTHER" id="PTHR47969:SF3">
    <property type="entry name" value="KINESIN-LIKE PROTEIN KIN-4B"/>
    <property type="match status" value="1"/>
</dbReference>
<dbReference type="STRING" id="93759.A0A1R3GHS5"/>
<dbReference type="GO" id="GO:0007018">
    <property type="term" value="P:microtubule-based movement"/>
    <property type="evidence" value="ECO:0007669"/>
    <property type="project" value="InterPro"/>
</dbReference>
<dbReference type="GO" id="GO:0005875">
    <property type="term" value="C:microtubule associated complex"/>
    <property type="evidence" value="ECO:0007669"/>
    <property type="project" value="TreeGrafter"/>
</dbReference>
<gene>
    <name evidence="1" type="ORF">COLO4_35210</name>
</gene>
<dbReference type="GO" id="GO:0003777">
    <property type="term" value="F:microtubule motor activity"/>
    <property type="evidence" value="ECO:0007669"/>
    <property type="project" value="InterPro"/>
</dbReference>
<dbReference type="PANTHER" id="PTHR47969">
    <property type="entry name" value="CHROMOSOME-ASSOCIATED KINESIN KIF4A-RELATED"/>
    <property type="match status" value="1"/>
</dbReference>
<evidence type="ECO:0000313" key="1">
    <source>
        <dbReference type="EMBL" id="OMO57658.1"/>
    </source>
</evidence>
<sequence length="139" mass="15930">MPCSPLGNEKSLQKWLDDELEVMVNVREGRFKYEKQKCKQTALREELALLKQVDRLSSNSDVPHKVNKGHSRLLSMSPNARMERIASLEHMLSMSTNALTAMASQLPEAEERECGLVVHGRWDQVRSINDMQRTCFRAC</sequence>
<proteinExistence type="predicted"/>
<protein>
    <submittedName>
        <fullName evidence="1">Chromosome-associated kinesin KIF4-like protein</fullName>
    </submittedName>
</protein>
<reference evidence="2" key="1">
    <citation type="submission" date="2013-09" db="EMBL/GenBank/DDBJ databases">
        <title>Corchorus olitorius genome sequencing.</title>
        <authorList>
            <person name="Alam M."/>
            <person name="Haque M.S."/>
            <person name="Islam M.S."/>
            <person name="Emdad E.M."/>
            <person name="Islam M.M."/>
            <person name="Ahmed B."/>
            <person name="Halim A."/>
            <person name="Hossen Q.M.M."/>
            <person name="Hossain M.Z."/>
            <person name="Ahmed R."/>
            <person name="Khan M.M."/>
            <person name="Islam R."/>
            <person name="Rashid M.M."/>
            <person name="Khan S.A."/>
            <person name="Rahman M.S."/>
            <person name="Alam M."/>
            <person name="Yahiya A.S."/>
            <person name="Khan M.S."/>
            <person name="Azam M.S."/>
            <person name="Haque T."/>
            <person name="Lashkar M.Z.H."/>
            <person name="Akhand A.I."/>
            <person name="Morshed G."/>
            <person name="Roy S."/>
            <person name="Uddin K.S."/>
            <person name="Rabeya T."/>
            <person name="Hossain A.S."/>
            <person name="Chowdhury A."/>
            <person name="Snigdha A.R."/>
            <person name="Mortoza M.S."/>
            <person name="Matin S.A."/>
            <person name="Hoque S.M.E."/>
            <person name="Islam M.K."/>
            <person name="Roy D.K."/>
            <person name="Haider R."/>
            <person name="Moosa M.M."/>
            <person name="Elias S.M."/>
            <person name="Hasan A.M."/>
            <person name="Jahan S."/>
            <person name="Shafiuddin M."/>
            <person name="Mahmood N."/>
            <person name="Shommy N.S."/>
        </authorList>
    </citation>
    <scope>NUCLEOTIDE SEQUENCE [LARGE SCALE GENOMIC DNA]</scope>
    <source>
        <strain evidence="2">cv. O-4</strain>
    </source>
</reference>
<comment type="caution">
    <text evidence="1">The sequence shown here is derived from an EMBL/GenBank/DDBJ whole genome shotgun (WGS) entry which is preliminary data.</text>
</comment>
<name>A0A1R3GHS5_9ROSI</name>
<dbReference type="EMBL" id="AWUE01022508">
    <property type="protein sequence ID" value="OMO57658.1"/>
    <property type="molecule type" value="Genomic_DNA"/>
</dbReference>
<dbReference type="AlphaFoldDB" id="A0A1R3GHS5"/>
<dbReference type="Proteomes" id="UP000187203">
    <property type="component" value="Unassembled WGS sequence"/>
</dbReference>
<accession>A0A1R3GHS5</accession>
<dbReference type="GO" id="GO:0007052">
    <property type="term" value="P:mitotic spindle organization"/>
    <property type="evidence" value="ECO:0007669"/>
    <property type="project" value="TreeGrafter"/>
</dbReference>
<dbReference type="GO" id="GO:0051231">
    <property type="term" value="P:spindle elongation"/>
    <property type="evidence" value="ECO:0007669"/>
    <property type="project" value="TreeGrafter"/>
</dbReference>